<name>A0A838XMN1_9HYPH</name>
<evidence type="ECO:0000256" key="1">
    <source>
        <dbReference type="SAM" id="Phobius"/>
    </source>
</evidence>
<proteinExistence type="predicted"/>
<dbReference type="AlphaFoldDB" id="A0A838XMN1"/>
<dbReference type="EMBL" id="JACEON010000011">
    <property type="protein sequence ID" value="MBA4612539.1"/>
    <property type="molecule type" value="Genomic_DNA"/>
</dbReference>
<dbReference type="InterPro" id="IPR007498">
    <property type="entry name" value="PqiA-like"/>
</dbReference>
<reference evidence="2 3" key="1">
    <citation type="submission" date="2020-07" db="EMBL/GenBank/DDBJ databases">
        <authorList>
            <person name="Li M."/>
        </authorList>
    </citation>
    <scope>NUCLEOTIDE SEQUENCE [LARGE SCALE GENOMIC DNA]</scope>
    <source>
        <strain evidence="2 3">DSM 23284</strain>
    </source>
</reference>
<organism evidence="2 3">
    <name type="scientific">Stappia taiwanensis</name>
    <dbReference type="NCBI Taxonomy" id="992267"/>
    <lineage>
        <taxon>Bacteria</taxon>
        <taxon>Pseudomonadati</taxon>
        <taxon>Pseudomonadota</taxon>
        <taxon>Alphaproteobacteria</taxon>
        <taxon>Hyphomicrobiales</taxon>
        <taxon>Stappiaceae</taxon>
        <taxon>Stappia</taxon>
    </lineage>
</organism>
<keyword evidence="1" id="KW-1133">Transmembrane helix</keyword>
<feature type="transmembrane region" description="Helical" evidence="1">
    <location>
        <begin position="103"/>
        <end position="120"/>
    </location>
</feature>
<dbReference type="Proteomes" id="UP000559404">
    <property type="component" value="Unassembled WGS sequence"/>
</dbReference>
<feature type="transmembrane region" description="Helical" evidence="1">
    <location>
        <begin position="32"/>
        <end position="58"/>
    </location>
</feature>
<keyword evidence="3" id="KW-1185">Reference proteome</keyword>
<dbReference type="Pfam" id="PF04403">
    <property type="entry name" value="PqiA"/>
    <property type="match status" value="1"/>
</dbReference>
<accession>A0A838XMN1</accession>
<evidence type="ECO:0000313" key="3">
    <source>
        <dbReference type="Proteomes" id="UP000559404"/>
    </source>
</evidence>
<reference evidence="2 3" key="2">
    <citation type="submission" date="2020-08" db="EMBL/GenBank/DDBJ databases">
        <title>Stappia taiwanensis sp. nov., isolated from a coastal thermal spring.</title>
        <authorList>
            <person name="Kampfer P."/>
        </authorList>
    </citation>
    <scope>NUCLEOTIDE SEQUENCE [LARGE SCALE GENOMIC DNA]</scope>
    <source>
        <strain evidence="2 3">DSM 23284</strain>
    </source>
</reference>
<evidence type="ECO:0000313" key="2">
    <source>
        <dbReference type="EMBL" id="MBA4612539.1"/>
    </source>
</evidence>
<sequence length="124" mass="13067">MPLLQMERLYFFQDQPTLIQVVAGLWIDGERALAGLVAAFSIGFPALKILALHVGVVAGRAAVPHGLMAALGKWSMMDVMLVALVVFAAKSSGLATAMALPGLWFYGTAALSTALAAWLARPLT</sequence>
<gene>
    <name evidence="2" type="ORF">H1W37_12800</name>
</gene>
<keyword evidence="1" id="KW-0472">Membrane</keyword>
<keyword evidence="1" id="KW-0812">Transmembrane</keyword>
<protein>
    <submittedName>
        <fullName evidence="2">Paraquat-inducible protein A</fullName>
    </submittedName>
</protein>
<comment type="caution">
    <text evidence="2">The sequence shown here is derived from an EMBL/GenBank/DDBJ whole genome shotgun (WGS) entry which is preliminary data.</text>
</comment>